<gene>
    <name evidence="7" type="ORF">CIPAW_08G018600</name>
</gene>
<dbReference type="InterPro" id="IPR001005">
    <property type="entry name" value="SANT/Myb"/>
</dbReference>
<dbReference type="PANTHER" id="PTHR47998:SF74">
    <property type="entry name" value="TRANSCRIPTION FACTOR TT2"/>
    <property type="match status" value="1"/>
</dbReference>
<evidence type="ECO:0000256" key="3">
    <source>
        <dbReference type="ARBA" id="ARBA00023125"/>
    </source>
</evidence>
<keyword evidence="3" id="KW-0238">DNA-binding</keyword>
<dbReference type="SMART" id="SM00717">
    <property type="entry name" value="SANT"/>
    <property type="match status" value="2"/>
</dbReference>
<dbReference type="PANTHER" id="PTHR47998">
    <property type="entry name" value="TRANSCRIPTION FACTOR MYB51-LIKE ISOFORM X1"/>
    <property type="match status" value="1"/>
</dbReference>
<keyword evidence="8" id="KW-1185">Reference proteome</keyword>
<evidence type="ECO:0000259" key="6">
    <source>
        <dbReference type="PROSITE" id="PS51294"/>
    </source>
</evidence>
<dbReference type="InterPro" id="IPR017930">
    <property type="entry name" value="Myb_dom"/>
</dbReference>
<evidence type="ECO:0000313" key="8">
    <source>
        <dbReference type="Proteomes" id="UP000811609"/>
    </source>
</evidence>
<evidence type="ECO:0000313" key="7">
    <source>
        <dbReference type="EMBL" id="KAG6643898.1"/>
    </source>
</evidence>
<dbReference type="PROSITE" id="PS50090">
    <property type="entry name" value="MYB_LIKE"/>
    <property type="match status" value="2"/>
</dbReference>
<evidence type="ECO:0000256" key="4">
    <source>
        <dbReference type="ARBA" id="ARBA00023242"/>
    </source>
</evidence>
<feature type="domain" description="Myb-like" evidence="5">
    <location>
        <begin position="10"/>
        <end position="62"/>
    </location>
</feature>
<feature type="domain" description="HTH myb-type" evidence="6">
    <location>
        <begin position="63"/>
        <end position="117"/>
    </location>
</feature>
<keyword evidence="4" id="KW-0539">Nucleus</keyword>
<evidence type="ECO:0000256" key="2">
    <source>
        <dbReference type="ARBA" id="ARBA00022737"/>
    </source>
</evidence>
<feature type="domain" description="Myb-like" evidence="5">
    <location>
        <begin position="63"/>
        <end position="113"/>
    </location>
</feature>
<name>A0A8T1PP31_CARIL</name>
<dbReference type="Pfam" id="PF00249">
    <property type="entry name" value="Myb_DNA-binding"/>
    <property type="match status" value="2"/>
</dbReference>
<dbReference type="GO" id="GO:0006355">
    <property type="term" value="P:regulation of DNA-templated transcription"/>
    <property type="evidence" value="ECO:0007669"/>
    <property type="project" value="TreeGrafter"/>
</dbReference>
<accession>A0A8T1PP31</accession>
<keyword evidence="2" id="KW-0677">Repeat</keyword>
<dbReference type="CDD" id="cd00167">
    <property type="entry name" value="SANT"/>
    <property type="match status" value="2"/>
</dbReference>
<reference evidence="7" key="1">
    <citation type="submission" date="2020-12" db="EMBL/GenBank/DDBJ databases">
        <title>WGS assembly of Carya illinoinensis cv. Pawnee.</title>
        <authorList>
            <person name="Platts A."/>
            <person name="Shu S."/>
            <person name="Wright S."/>
            <person name="Barry K."/>
            <person name="Edger P."/>
            <person name="Pires J.C."/>
            <person name="Schmutz J."/>
        </authorList>
    </citation>
    <scope>NUCLEOTIDE SEQUENCE</scope>
    <source>
        <tissue evidence="7">Leaf</tissue>
    </source>
</reference>
<comment type="caution">
    <text evidence="7">The sequence shown here is derived from an EMBL/GenBank/DDBJ whole genome shotgun (WGS) entry which is preliminary data.</text>
</comment>
<dbReference type="Proteomes" id="UP000811609">
    <property type="component" value="Chromosome 8"/>
</dbReference>
<dbReference type="InterPro" id="IPR015495">
    <property type="entry name" value="Myb_TF_plants"/>
</dbReference>
<proteinExistence type="predicted"/>
<dbReference type="EMBL" id="CM031816">
    <property type="protein sequence ID" value="KAG6643898.1"/>
    <property type="molecule type" value="Genomic_DNA"/>
</dbReference>
<organism evidence="7 8">
    <name type="scientific">Carya illinoinensis</name>
    <name type="common">Pecan</name>
    <dbReference type="NCBI Taxonomy" id="32201"/>
    <lineage>
        <taxon>Eukaryota</taxon>
        <taxon>Viridiplantae</taxon>
        <taxon>Streptophyta</taxon>
        <taxon>Embryophyta</taxon>
        <taxon>Tracheophyta</taxon>
        <taxon>Spermatophyta</taxon>
        <taxon>Magnoliopsida</taxon>
        <taxon>eudicotyledons</taxon>
        <taxon>Gunneridae</taxon>
        <taxon>Pentapetalae</taxon>
        <taxon>rosids</taxon>
        <taxon>fabids</taxon>
        <taxon>Fagales</taxon>
        <taxon>Juglandaceae</taxon>
        <taxon>Carya</taxon>
    </lineage>
</organism>
<dbReference type="GO" id="GO:0030154">
    <property type="term" value="P:cell differentiation"/>
    <property type="evidence" value="ECO:0007669"/>
    <property type="project" value="TreeGrafter"/>
</dbReference>
<sequence>MGRSSRIRSKDGLTKGAWSALEDEILVGYVKTHGEGKWSNLAKQTGLKRCGKSCRLRWLNYLRPDIKRGNISEDEEELIMRMHKLLGNRWSLIAGRLPGRTDNEIKNYWNSYIAKKAKDQFPSTRSVEIIDKKADVRVDLHGGVALSCGVCPQQQGKEDVIQLNPDMKNAALTGPLSGNGLTKPKLELSKSSVGQLSSTSGEVENTPTSFILDFSSEEFCNMLDYDFAKLNDANINESKNAIEGDSSGALLNPPLSQEITEKNGDMGSSSSAAAVARNDLELWAHREEMRLAQQAKKRWLEEGDQNSKFFHAVIAQRRNQDIEGLSSLPMEQEVRDAFLSVNVNSSPRSDEFGSLFFTSC</sequence>
<dbReference type="PROSITE" id="PS51294">
    <property type="entry name" value="HTH_MYB"/>
    <property type="match status" value="2"/>
</dbReference>
<dbReference type="GO" id="GO:0005634">
    <property type="term" value="C:nucleus"/>
    <property type="evidence" value="ECO:0007669"/>
    <property type="project" value="UniProtKB-SubCell"/>
</dbReference>
<dbReference type="FunFam" id="1.10.10.60:FF:000001">
    <property type="entry name" value="MYB-related transcription factor"/>
    <property type="match status" value="1"/>
</dbReference>
<protein>
    <submittedName>
        <fullName evidence="7">Uncharacterized protein</fullName>
    </submittedName>
</protein>
<evidence type="ECO:0000256" key="1">
    <source>
        <dbReference type="ARBA" id="ARBA00004123"/>
    </source>
</evidence>
<comment type="subcellular location">
    <subcellularLocation>
        <location evidence="1">Nucleus</location>
    </subcellularLocation>
</comment>
<feature type="domain" description="HTH myb-type" evidence="6">
    <location>
        <begin position="10"/>
        <end position="62"/>
    </location>
</feature>
<dbReference type="AlphaFoldDB" id="A0A8T1PP31"/>
<evidence type="ECO:0000259" key="5">
    <source>
        <dbReference type="PROSITE" id="PS50090"/>
    </source>
</evidence>
<dbReference type="GO" id="GO:0000976">
    <property type="term" value="F:transcription cis-regulatory region binding"/>
    <property type="evidence" value="ECO:0007669"/>
    <property type="project" value="TreeGrafter"/>
</dbReference>